<feature type="domain" description="Smf/DprA SLOG" evidence="1">
    <location>
        <begin position="5"/>
        <end position="60"/>
    </location>
</feature>
<dbReference type="Gene3D" id="3.40.50.450">
    <property type="match status" value="1"/>
</dbReference>
<dbReference type="EMBL" id="LAZR01002533">
    <property type="protein sequence ID" value="KKN28802.1"/>
    <property type="molecule type" value="Genomic_DNA"/>
</dbReference>
<gene>
    <name evidence="2" type="ORF">LCGC14_0850450</name>
</gene>
<organism evidence="2">
    <name type="scientific">marine sediment metagenome</name>
    <dbReference type="NCBI Taxonomy" id="412755"/>
    <lineage>
        <taxon>unclassified sequences</taxon>
        <taxon>metagenomes</taxon>
        <taxon>ecological metagenomes</taxon>
    </lineage>
</organism>
<sequence>MQNLTYAGIGARTLQDEGRGTITAIAQLLAQHDFVVHSGAAEGADQTFSTAALDQGGTAVLHLPWRKHADDYLAGLSEDQLEHVDVRVLESKRNRRDQEAFASVDQHHPVADDLSWGARLLHARNYRILVPSENEPVKFCVALPSVVKGKAVGGTMQGIRIAKQLGIPVVRLDQLSRQRALDEVRARAGVGGLWS</sequence>
<comment type="caution">
    <text evidence="2">The sequence shown here is derived from an EMBL/GenBank/DDBJ whole genome shotgun (WGS) entry which is preliminary data.</text>
</comment>
<protein>
    <recommendedName>
        <fullName evidence="1">Smf/DprA SLOG domain-containing protein</fullName>
    </recommendedName>
</protein>
<name>A0A0F9PVR4_9ZZZZ</name>
<evidence type="ECO:0000259" key="1">
    <source>
        <dbReference type="Pfam" id="PF02481"/>
    </source>
</evidence>
<dbReference type="Pfam" id="PF02481">
    <property type="entry name" value="DNA_processg_A"/>
    <property type="match status" value="1"/>
</dbReference>
<dbReference type="InterPro" id="IPR057666">
    <property type="entry name" value="DrpA_SLOG"/>
</dbReference>
<dbReference type="SUPFAM" id="SSF102405">
    <property type="entry name" value="MCP/YpsA-like"/>
    <property type="match status" value="1"/>
</dbReference>
<proteinExistence type="predicted"/>
<dbReference type="AlphaFoldDB" id="A0A0F9PVR4"/>
<reference evidence="2" key="1">
    <citation type="journal article" date="2015" name="Nature">
        <title>Complex archaea that bridge the gap between prokaryotes and eukaryotes.</title>
        <authorList>
            <person name="Spang A."/>
            <person name="Saw J.H."/>
            <person name="Jorgensen S.L."/>
            <person name="Zaremba-Niedzwiedzka K."/>
            <person name="Martijn J."/>
            <person name="Lind A.E."/>
            <person name="van Eijk R."/>
            <person name="Schleper C."/>
            <person name="Guy L."/>
            <person name="Ettema T.J."/>
        </authorList>
    </citation>
    <scope>NUCLEOTIDE SEQUENCE</scope>
</reference>
<evidence type="ECO:0000313" key="2">
    <source>
        <dbReference type="EMBL" id="KKN28802.1"/>
    </source>
</evidence>
<accession>A0A0F9PVR4</accession>